<evidence type="ECO:0000313" key="3">
    <source>
        <dbReference type="Proteomes" id="UP000507222"/>
    </source>
</evidence>
<reference evidence="2 3" key="1">
    <citation type="submission" date="2020-05" db="EMBL/GenBank/DDBJ databases">
        <authorList>
            <person name="Campoy J."/>
            <person name="Schneeberger K."/>
            <person name="Spophaly S."/>
        </authorList>
    </citation>
    <scope>NUCLEOTIDE SEQUENCE [LARGE SCALE GENOMIC DNA]</scope>
    <source>
        <strain evidence="2">PruArmRojPasFocal</strain>
    </source>
</reference>
<protein>
    <recommendedName>
        <fullName evidence="4">CCHC-type domain-containing protein</fullName>
    </recommendedName>
</protein>
<dbReference type="CDD" id="cd00303">
    <property type="entry name" value="retropepsin_like"/>
    <property type="match status" value="1"/>
</dbReference>
<accession>A0A6J5TKS3</accession>
<evidence type="ECO:0000256" key="1">
    <source>
        <dbReference type="SAM" id="MobiDB-lite"/>
    </source>
</evidence>
<dbReference type="PANTHER" id="PTHR15503">
    <property type="entry name" value="LDOC1 RELATED"/>
    <property type="match status" value="1"/>
</dbReference>
<dbReference type="PANTHER" id="PTHR15503:SF45">
    <property type="entry name" value="RNA-DIRECTED DNA POLYMERASE HOMOLOG"/>
    <property type="match status" value="1"/>
</dbReference>
<dbReference type="Proteomes" id="UP000507222">
    <property type="component" value="Unassembled WGS sequence"/>
</dbReference>
<evidence type="ECO:0008006" key="4">
    <source>
        <dbReference type="Google" id="ProtNLM"/>
    </source>
</evidence>
<name>A0A6J5TKS3_PRUAR</name>
<dbReference type="Pfam" id="PF08284">
    <property type="entry name" value="RVP_2"/>
    <property type="match status" value="1"/>
</dbReference>
<dbReference type="AlphaFoldDB" id="A0A6J5TKS3"/>
<organism evidence="2 3">
    <name type="scientific">Prunus armeniaca</name>
    <name type="common">Apricot</name>
    <name type="synonym">Armeniaca vulgaris</name>
    <dbReference type="NCBI Taxonomy" id="36596"/>
    <lineage>
        <taxon>Eukaryota</taxon>
        <taxon>Viridiplantae</taxon>
        <taxon>Streptophyta</taxon>
        <taxon>Embryophyta</taxon>
        <taxon>Tracheophyta</taxon>
        <taxon>Spermatophyta</taxon>
        <taxon>Magnoliopsida</taxon>
        <taxon>eudicotyledons</taxon>
        <taxon>Gunneridae</taxon>
        <taxon>Pentapetalae</taxon>
        <taxon>rosids</taxon>
        <taxon>fabids</taxon>
        <taxon>Rosales</taxon>
        <taxon>Rosaceae</taxon>
        <taxon>Amygdaloideae</taxon>
        <taxon>Amygdaleae</taxon>
        <taxon>Prunus</taxon>
    </lineage>
</organism>
<evidence type="ECO:0000313" key="2">
    <source>
        <dbReference type="EMBL" id="CAB4263575.1"/>
    </source>
</evidence>
<proteinExistence type="predicted"/>
<sequence length="321" mass="36261">MRFAPYLVDTEERKAKRFERGLRAEIRRAIEILELPTYGAVLRKAQILDKTEKSIVVAETKDNGQNSALKRPWNKDNRKGYDNGNGVGKKPKVYGIENRDVLVCDTCGKNHEGTCHKKIGSCFNCGKIGHFIQNSPNTKEDQERTQKDQRVQGRVYDLTMNEAEDAAPVVASTILVSRQLAFTLFDSRVTHSSVSSRFARKISGKPVKLESEFYVATPSREVLNCKEMLKGYAITITGRELGADFMDMYNFDVIQGMDWLSTHCVLVNCFAKEVVFQPPKDVEKKRCVGFLASVFEAKKEGSQMQDIPVVKDYADVLLEDI</sequence>
<dbReference type="EMBL" id="CAEKDK010000001">
    <property type="protein sequence ID" value="CAB4263575.1"/>
    <property type="molecule type" value="Genomic_DNA"/>
</dbReference>
<dbReference type="Gene3D" id="2.40.70.10">
    <property type="entry name" value="Acid Proteases"/>
    <property type="match status" value="1"/>
</dbReference>
<dbReference type="InterPro" id="IPR021109">
    <property type="entry name" value="Peptidase_aspartic_dom_sf"/>
</dbReference>
<dbReference type="InterPro" id="IPR032567">
    <property type="entry name" value="RTL1-rel"/>
</dbReference>
<dbReference type="Gene3D" id="4.10.60.10">
    <property type="entry name" value="Zinc finger, CCHC-type"/>
    <property type="match status" value="1"/>
</dbReference>
<gene>
    <name evidence="2" type="ORF">CURHAP_LOCUS4103</name>
</gene>
<feature type="region of interest" description="Disordered" evidence="1">
    <location>
        <begin position="66"/>
        <end position="86"/>
    </location>
</feature>